<evidence type="ECO:0000256" key="4">
    <source>
        <dbReference type="ARBA" id="ARBA00022692"/>
    </source>
</evidence>
<evidence type="ECO:0000256" key="6">
    <source>
        <dbReference type="ARBA" id="ARBA00023136"/>
    </source>
</evidence>
<dbReference type="Gene3D" id="1.10.287.3510">
    <property type="match status" value="1"/>
</dbReference>
<feature type="transmembrane region" description="Helical" evidence="7">
    <location>
        <begin position="28"/>
        <end position="51"/>
    </location>
</feature>
<dbReference type="Pfam" id="PF00420">
    <property type="entry name" value="Oxidored_q2"/>
    <property type="match status" value="1"/>
</dbReference>
<dbReference type="OrthoDB" id="9799219at2"/>
<evidence type="ECO:0000313" key="9">
    <source>
        <dbReference type="Proteomes" id="UP000030826"/>
    </source>
</evidence>
<dbReference type="NCBIfam" id="NF009301">
    <property type="entry name" value="PRK12658.1"/>
    <property type="match status" value="1"/>
</dbReference>
<dbReference type="PANTHER" id="PTHR34583:SF2">
    <property type="entry name" value="ANTIPORTER SUBUNIT MNHC2-RELATED"/>
    <property type="match status" value="1"/>
</dbReference>
<evidence type="ECO:0000256" key="5">
    <source>
        <dbReference type="ARBA" id="ARBA00022989"/>
    </source>
</evidence>
<dbReference type="EMBL" id="JRFJ01000001">
    <property type="protein sequence ID" value="KHJ55846.1"/>
    <property type="molecule type" value="Genomic_DNA"/>
</dbReference>
<evidence type="ECO:0000256" key="1">
    <source>
        <dbReference type="ARBA" id="ARBA00004651"/>
    </source>
</evidence>
<dbReference type="GO" id="GO:0005886">
    <property type="term" value="C:plasma membrane"/>
    <property type="evidence" value="ECO:0007669"/>
    <property type="project" value="UniProtKB-SubCell"/>
</dbReference>
<dbReference type="AlphaFoldDB" id="A0A0B1Q8Z8"/>
<evidence type="ECO:0000256" key="3">
    <source>
        <dbReference type="ARBA" id="ARBA00022475"/>
    </source>
</evidence>
<evidence type="ECO:0000313" key="8">
    <source>
        <dbReference type="EMBL" id="KHJ55846.1"/>
    </source>
</evidence>
<keyword evidence="4 7" id="KW-0812">Transmembrane</keyword>
<feature type="transmembrane region" description="Helical" evidence="7">
    <location>
        <begin position="71"/>
        <end position="94"/>
    </location>
</feature>
<comment type="similarity">
    <text evidence="2">Belongs to the CPA3 antiporters (TC 2.A.63) subunit C family.</text>
</comment>
<accession>A0A0B1Q8Z8</accession>
<gene>
    <name evidence="8" type="ORF">LA66_04255</name>
</gene>
<organism evidence="8 9">
    <name type="scientific">Aureimonas altamirensis</name>
    <dbReference type="NCBI Taxonomy" id="370622"/>
    <lineage>
        <taxon>Bacteria</taxon>
        <taxon>Pseudomonadati</taxon>
        <taxon>Pseudomonadota</taxon>
        <taxon>Alphaproteobacteria</taxon>
        <taxon>Hyphomicrobiales</taxon>
        <taxon>Aurantimonadaceae</taxon>
        <taxon>Aureimonas</taxon>
    </lineage>
</organism>
<reference evidence="8 9" key="1">
    <citation type="submission" date="2014-09" db="EMBL/GenBank/DDBJ databases">
        <title>Isolation and characterization of Aurantimonas altamirensis ON-56566 from clinical sample following a dog bite.</title>
        <authorList>
            <person name="Eshaghi A."/>
            <person name="Li A."/>
            <person name="Shahinas D."/>
            <person name="Bahn P."/>
            <person name="Kus J.V."/>
            <person name="Patel S.N."/>
        </authorList>
    </citation>
    <scope>NUCLEOTIDE SEQUENCE [LARGE SCALE GENOMIC DNA]</scope>
    <source>
        <strain evidence="8 9">ON-56566</strain>
    </source>
</reference>
<proteinExistence type="inferred from homology"/>
<dbReference type="PANTHER" id="PTHR34583">
    <property type="entry name" value="ANTIPORTER SUBUNIT MNHC2-RELATED"/>
    <property type="match status" value="1"/>
</dbReference>
<dbReference type="InterPro" id="IPR039428">
    <property type="entry name" value="NUOK/Mnh_C1-like"/>
</dbReference>
<dbReference type="STRING" id="370622.LA66_04255"/>
<dbReference type="InterPro" id="IPR050601">
    <property type="entry name" value="CPA3_antiporter_subunitC"/>
</dbReference>
<comment type="subcellular location">
    <subcellularLocation>
        <location evidence="1">Cell membrane</location>
        <topology evidence="1">Multi-pass membrane protein</topology>
    </subcellularLocation>
</comment>
<name>A0A0B1Q8Z8_9HYPH</name>
<protein>
    <submittedName>
        <fullName evidence="8">Monovalent cation/H+ antiporter subunit C</fullName>
    </submittedName>
</protein>
<sequence length="125" mass="13630">MEIALAVVIGIMFTFTIYLLLSRYIIRMLLGVVLLGNSVNLSIFVSGRIGPIAPPLIPGGLDMPPMAIANAVPQALVLTAIVISFSFFVFLLVLTYRAYQDLETDDTQDMRVAEPEDEGLPPLGY</sequence>
<keyword evidence="5 7" id="KW-1133">Transmembrane helix</keyword>
<dbReference type="Proteomes" id="UP000030826">
    <property type="component" value="Unassembled WGS sequence"/>
</dbReference>
<keyword evidence="3" id="KW-1003">Cell membrane</keyword>
<comment type="caution">
    <text evidence="8">The sequence shown here is derived from an EMBL/GenBank/DDBJ whole genome shotgun (WGS) entry which is preliminary data.</text>
</comment>
<evidence type="ECO:0000256" key="7">
    <source>
        <dbReference type="SAM" id="Phobius"/>
    </source>
</evidence>
<keyword evidence="6 7" id="KW-0472">Membrane</keyword>
<dbReference type="RefSeq" id="WP_039188889.1">
    <property type="nucleotide sequence ID" value="NZ_JAMQCO010000003.1"/>
</dbReference>
<evidence type="ECO:0000256" key="2">
    <source>
        <dbReference type="ARBA" id="ARBA00010388"/>
    </source>
</evidence>
<feature type="transmembrane region" description="Helical" evidence="7">
    <location>
        <begin position="6"/>
        <end position="21"/>
    </location>
</feature>